<sequence>MKTTLFVIKTVIPALSGGMEILPDTRILLRRMLFRCVVCGEGSGRQTWQQIVKDLYQHVLSGDLDDSKIGPCICIIPEKTGDEEGDAHTNVEQGEDDLCAGYESLSILEVLD</sequence>
<dbReference type="EMBL" id="KN837538">
    <property type="protein sequence ID" value="KIJ24062.1"/>
    <property type="molecule type" value="Genomic_DNA"/>
</dbReference>
<gene>
    <name evidence="1" type="ORF">M422DRAFT_785967</name>
</gene>
<keyword evidence="2" id="KW-1185">Reference proteome</keyword>
<reference evidence="1 2" key="1">
    <citation type="submission" date="2014-06" db="EMBL/GenBank/DDBJ databases">
        <title>Evolutionary Origins and Diversification of the Mycorrhizal Mutualists.</title>
        <authorList>
            <consortium name="DOE Joint Genome Institute"/>
            <consortium name="Mycorrhizal Genomics Consortium"/>
            <person name="Kohler A."/>
            <person name="Kuo A."/>
            <person name="Nagy L.G."/>
            <person name="Floudas D."/>
            <person name="Copeland A."/>
            <person name="Barry K.W."/>
            <person name="Cichocki N."/>
            <person name="Veneault-Fourrey C."/>
            <person name="LaButti K."/>
            <person name="Lindquist E.A."/>
            <person name="Lipzen A."/>
            <person name="Lundell T."/>
            <person name="Morin E."/>
            <person name="Murat C."/>
            <person name="Riley R."/>
            <person name="Ohm R."/>
            <person name="Sun H."/>
            <person name="Tunlid A."/>
            <person name="Henrissat B."/>
            <person name="Grigoriev I.V."/>
            <person name="Hibbett D.S."/>
            <person name="Martin F."/>
        </authorList>
    </citation>
    <scope>NUCLEOTIDE SEQUENCE [LARGE SCALE GENOMIC DNA]</scope>
    <source>
        <strain evidence="1 2">SS14</strain>
    </source>
</reference>
<evidence type="ECO:0000313" key="1">
    <source>
        <dbReference type="EMBL" id="KIJ24062.1"/>
    </source>
</evidence>
<protein>
    <submittedName>
        <fullName evidence="1">Uncharacterized protein</fullName>
    </submittedName>
</protein>
<evidence type="ECO:0000313" key="2">
    <source>
        <dbReference type="Proteomes" id="UP000054279"/>
    </source>
</evidence>
<proteinExistence type="predicted"/>
<dbReference type="HOGENOM" id="CLU_2147469_0_0_1"/>
<accession>A0A0C9U4M1</accession>
<dbReference type="Proteomes" id="UP000054279">
    <property type="component" value="Unassembled WGS sequence"/>
</dbReference>
<dbReference type="AlphaFoldDB" id="A0A0C9U4M1"/>
<organism evidence="1 2">
    <name type="scientific">Sphaerobolus stellatus (strain SS14)</name>
    <dbReference type="NCBI Taxonomy" id="990650"/>
    <lineage>
        <taxon>Eukaryota</taxon>
        <taxon>Fungi</taxon>
        <taxon>Dikarya</taxon>
        <taxon>Basidiomycota</taxon>
        <taxon>Agaricomycotina</taxon>
        <taxon>Agaricomycetes</taxon>
        <taxon>Phallomycetidae</taxon>
        <taxon>Geastrales</taxon>
        <taxon>Sphaerobolaceae</taxon>
        <taxon>Sphaerobolus</taxon>
    </lineage>
</organism>
<name>A0A0C9U4M1_SPHS4</name>